<dbReference type="PANTHER" id="PTHR31672:SF2">
    <property type="entry name" value="F-BOX DOMAIN-CONTAINING PROTEIN"/>
    <property type="match status" value="1"/>
</dbReference>
<dbReference type="EMBL" id="JBJKBG010000001">
    <property type="protein sequence ID" value="KAL3754411.1"/>
    <property type="molecule type" value="Genomic_DNA"/>
</dbReference>
<dbReference type="Pfam" id="PF08268">
    <property type="entry name" value="FBA_3"/>
    <property type="match status" value="1"/>
</dbReference>
<evidence type="ECO:0000313" key="4">
    <source>
        <dbReference type="Proteomes" id="UP001634007"/>
    </source>
</evidence>
<dbReference type="InterPro" id="IPR001810">
    <property type="entry name" value="F-box_dom"/>
</dbReference>
<name>A0ABD3LRM0_EUCGL</name>
<dbReference type="InterPro" id="IPR013187">
    <property type="entry name" value="F-box-assoc_dom_typ3"/>
</dbReference>
<proteinExistence type="predicted"/>
<dbReference type="PANTHER" id="PTHR31672">
    <property type="entry name" value="BNACNNG10540D PROTEIN"/>
    <property type="match status" value="1"/>
</dbReference>
<dbReference type="PROSITE" id="PS50181">
    <property type="entry name" value="FBOX"/>
    <property type="match status" value="1"/>
</dbReference>
<protein>
    <recommendedName>
        <fullName evidence="2">F-box domain-containing protein</fullName>
    </recommendedName>
</protein>
<organism evidence="3 4">
    <name type="scientific">Eucalyptus globulus</name>
    <name type="common">Tasmanian blue gum</name>
    <dbReference type="NCBI Taxonomy" id="34317"/>
    <lineage>
        <taxon>Eukaryota</taxon>
        <taxon>Viridiplantae</taxon>
        <taxon>Streptophyta</taxon>
        <taxon>Embryophyta</taxon>
        <taxon>Tracheophyta</taxon>
        <taxon>Spermatophyta</taxon>
        <taxon>Magnoliopsida</taxon>
        <taxon>eudicotyledons</taxon>
        <taxon>Gunneridae</taxon>
        <taxon>Pentapetalae</taxon>
        <taxon>rosids</taxon>
        <taxon>malvids</taxon>
        <taxon>Myrtales</taxon>
        <taxon>Myrtaceae</taxon>
        <taxon>Myrtoideae</taxon>
        <taxon>Eucalypteae</taxon>
        <taxon>Eucalyptus</taxon>
    </lineage>
</organism>
<dbReference type="AlphaFoldDB" id="A0ABD3LRM0"/>
<comment type="caution">
    <text evidence="3">The sequence shown here is derived from an EMBL/GenBank/DDBJ whole genome shotgun (WGS) entry which is preliminary data.</text>
</comment>
<reference evidence="3 4" key="1">
    <citation type="submission" date="2024-11" db="EMBL/GenBank/DDBJ databases">
        <title>Chromosome-level genome assembly of Eucalyptus globulus Labill. provides insights into its genome evolution.</title>
        <authorList>
            <person name="Li X."/>
        </authorList>
    </citation>
    <scope>NUCLEOTIDE SEQUENCE [LARGE SCALE GENOMIC DNA]</scope>
    <source>
        <strain evidence="3">CL2024</strain>
        <tissue evidence="3">Fresh tender leaves</tissue>
    </source>
</reference>
<dbReference type="SMART" id="SM00256">
    <property type="entry name" value="FBOX"/>
    <property type="match status" value="1"/>
</dbReference>
<dbReference type="InterPro" id="IPR036047">
    <property type="entry name" value="F-box-like_dom_sf"/>
</dbReference>
<feature type="compositionally biased region" description="Polar residues" evidence="1">
    <location>
        <begin position="1"/>
        <end position="11"/>
    </location>
</feature>
<dbReference type="InterPro" id="IPR017451">
    <property type="entry name" value="F-box-assoc_interact_dom"/>
</dbReference>
<feature type="region of interest" description="Disordered" evidence="1">
    <location>
        <begin position="1"/>
        <end position="34"/>
    </location>
</feature>
<dbReference type="SUPFAM" id="SSF81383">
    <property type="entry name" value="F-box domain"/>
    <property type="match status" value="1"/>
</dbReference>
<dbReference type="Pfam" id="PF12937">
    <property type="entry name" value="F-box-like"/>
    <property type="match status" value="1"/>
</dbReference>
<dbReference type="NCBIfam" id="TIGR01640">
    <property type="entry name" value="F_box_assoc_1"/>
    <property type="match status" value="1"/>
</dbReference>
<gene>
    <name evidence="3" type="ORF">ACJRO7_001617</name>
</gene>
<evidence type="ECO:0000256" key="1">
    <source>
        <dbReference type="SAM" id="MobiDB-lite"/>
    </source>
</evidence>
<evidence type="ECO:0000313" key="3">
    <source>
        <dbReference type="EMBL" id="KAL3754411.1"/>
    </source>
</evidence>
<dbReference type="Proteomes" id="UP001634007">
    <property type="component" value="Unassembled WGS sequence"/>
</dbReference>
<sequence length="420" mass="47529">MESEPGSCSQSKKGRSDRPSDHSPSPSPSPSHGVAINALPREIVVDILSRLPAPSLFRAQFVCRSWRALARDPLLLQLHRHRAASAHDPSLVFHCDHPLRSQLSFVDGVSGGDGRNRPARISHPPFGVVAPEFDLVGSSEGLLCLANALYSDDVYVYNPLTREFRELPDSAGHQRKREMVFGFGFDETEKDYKVIKIVYAIMIRHGRPRRVLLGNSEVQVCSLRSPTWRRLGNATNHLEVTPSQPLINRRLHWTSRGTRCNIRIVSFDLSDEQFREVPVPKSMDLRRHRYHLVELGGCLSAAVLLPSGVLKIWVMKEYGMKESWIKDYSIGSYLPRGLQNHEHEESNDPSCKISRILNRKRCGLYVRVLGMLRNGGILLEYHNRALVRYDPNCDKAVDLMLEGLPKWFESVVLASSISRM</sequence>
<feature type="domain" description="F-box" evidence="2">
    <location>
        <begin position="33"/>
        <end position="79"/>
    </location>
</feature>
<accession>A0ABD3LRM0</accession>
<dbReference type="Gene3D" id="1.20.1280.50">
    <property type="match status" value="1"/>
</dbReference>
<evidence type="ECO:0000259" key="2">
    <source>
        <dbReference type="PROSITE" id="PS50181"/>
    </source>
</evidence>
<dbReference type="InterPro" id="IPR050796">
    <property type="entry name" value="SCF_F-box_component"/>
</dbReference>
<keyword evidence="4" id="KW-1185">Reference proteome</keyword>